<evidence type="ECO:0000313" key="2">
    <source>
        <dbReference type="EMBL" id="KAG0558716.1"/>
    </source>
</evidence>
<proteinExistence type="predicted"/>
<accession>A0A8T0GGZ5</accession>
<dbReference type="Proteomes" id="UP000822688">
    <property type="component" value="Chromosome 10"/>
</dbReference>
<dbReference type="EMBL" id="CM026431">
    <property type="protein sequence ID" value="KAG0558716.1"/>
    <property type="molecule type" value="Genomic_DNA"/>
</dbReference>
<reference evidence="2" key="1">
    <citation type="submission" date="2020-06" db="EMBL/GenBank/DDBJ databases">
        <title>WGS assembly of Ceratodon purpureus strain R40.</title>
        <authorList>
            <person name="Carey S.B."/>
            <person name="Jenkins J."/>
            <person name="Shu S."/>
            <person name="Lovell J.T."/>
            <person name="Sreedasyam A."/>
            <person name="Maumus F."/>
            <person name="Tiley G.P."/>
            <person name="Fernandez-Pozo N."/>
            <person name="Barry K."/>
            <person name="Chen C."/>
            <person name="Wang M."/>
            <person name="Lipzen A."/>
            <person name="Daum C."/>
            <person name="Saski C.A."/>
            <person name="Payton A.C."/>
            <person name="Mcbreen J.C."/>
            <person name="Conrad R.E."/>
            <person name="Kollar L.M."/>
            <person name="Olsson S."/>
            <person name="Huttunen S."/>
            <person name="Landis J.B."/>
            <person name="Wickett N.J."/>
            <person name="Johnson M.G."/>
            <person name="Rensing S.A."/>
            <person name="Grimwood J."/>
            <person name="Schmutz J."/>
            <person name="Mcdaniel S.F."/>
        </authorList>
    </citation>
    <scope>NUCLEOTIDE SEQUENCE</scope>
    <source>
        <strain evidence="2">R40</strain>
    </source>
</reference>
<feature type="region of interest" description="Disordered" evidence="1">
    <location>
        <begin position="64"/>
        <end position="99"/>
    </location>
</feature>
<keyword evidence="3" id="KW-1185">Reference proteome</keyword>
<evidence type="ECO:0000256" key="1">
    <source>
        <dbReference type="SAM" id="MobiDB-lite"/>
    </source>
</evidence>
<protein>
    <submittedName>
        <fullName evidence="2">Uncharacterized protein</fullName>
    </submittedName>
</protein>
<comment type="caution">
    <text evidence="2">The sequence shown here is derived from an EMBL/GenBank/DDBJ whole genome shotgun (WGS) entry which is preliminary data.</text>
</comment>
<dbReference type="AlphaFoldDB" id="A0A8T0GGZ5"/>
<sequence>MAAKEEAKHVDEKPKQRQFVEIPEPSAMEFIYRPLSVRPPPKKKETGVYERLNQNLRHLKKKNRWDSIEHRHSQMKRQKMEVKQKVEKWKKSKQSKESV</sequence>
<gene>
    <name evidence="2" type="ORF">KC19_10G048100</name>
</gene>
<organism evidence="2 3">
    <name type="scientific">Ceratodon purpureus</name>
    <name type="common">Fire moss</name>
    <name type="synonym">Dicranum purpureum</name>
    <dbReference type="NCBI Taxonomy" id="3225"/>
    <lineage>
        <taxon>Eukaryota</taxon>
        <taxon>Viridiplantae</taxon>
        <taxon>Streptophyta</taxon>
        <taxon>Embryophyta</taxon>
        <taxon>Bryophyta</taxon>
        <taxon>Bryophytina</taxon>
        <taxon>Bryopsida</taxon>
        <taxon>Dicranidae</taxon>
        <taxon>Pseudoditrichales</taxon>
        <taxon>Ditrichaceae</taxon>
        <taxon>Ceratodon</taxon>
    </lineage>
</organism>
<evidence type="ECO:0000313" key="3">
    <source>
        <dbReference type="Proteomes" id="UP000822688"/>
    </source>
</evidence>
<name>A0A8T0GGZ5_CERPU</name>